<reference evidence="1 2" key="1">
    <citation type="submission" date="2020-08" db="EMBL/GenBank/DDBJ databases">
        <authorList>
            <person name="Liu C."/>
            <person name="Sun Q."/>
        </authorList>
    </citation>
    <scope>NUCLEOTIDE SEQUENCE [LARGE SCALE GENOMIC DNA]</scope>
    <source>
        <strain evidence="1 2">NSJ-59</strain>
    </source>
</reference>
<sequence length="264" mass="30149">MITLKTQELTQADAGEIFSHQAQGAQGYSLALVAAGLNYLDTLKRTASDILAGKDTQAAARRQWLQLEQKLYQYTRRETPLSLYDAAYAQEVQHYVRLRLIWLDAAGFTFTRHRLAFLLEILRFCHQDPCQVLPEREALAQHLETRLLDEYLLYDMTLENSQYVGREAVSNGYHECDFTLELEDLVRDAKKALPRRHFRYLKQALPESRMAACTAAWLYEHRRDFAAGTCLIDDRAVRQAYAAGTAPQLTADQLQAIDAAYAGR</sequence>
<dbReference type="EMBL" id="JACOGK010000021">
    <property type="protein sequence ID" value="MBC3537175.1"/>
    <property type="molecule type" value="Genomic_DNA"/>
</dbReference>
<comment type="caution">
    <text evidence="1">The sequence shown here is derived from an EMBL/GenBank/DDBJ whole genome shotgun (WGS) entry which is preliminary data.</text>
</comment>
<dbReference type="RefSeq" id="WP_186503391.1">
    <property type="nucleotide sequence ID" value="NZ_JACOGK010000021.1"/>
</dbReference>
<evidence type="ECO:0000313" key="2">
    <source>
        <dbReference type="Proteomes" id="UP000606870"/>
    </source>
</evidence>
<evidence type="ECO:0000313" key="1">
    <source>
        <dbReference type="EMBL" id="MBC3537175.1"/>
    </source>
</evidence>
<protein>
    <submittedName>
        <fullName evidence="1">Uncharacterized protein</fullName>
    </submittedName>
</protein>
<gene>
    <name evidence="1" type="ORF">H8J70_07915</name>
</gene>
<dbReference type="Proteomes" id="UP000606870">
    <property type="component" value="Unassembled WGS sequence"/>
</dbReference>
<keyword evidence="2" id="KW-1185">Reference proteome</keyword>
<proteinExistence type="predicted"/>
<organism evidence="1 2">
    <name type="scientific">Megasphaera hominis</name>
    <dbReference type="NCBI Taxonomy" id="159836"/>
    <lineage>
        <taxon>Bacteria</taxon>
        <taxon>Bacillati</taxon>
        <taxon>Bacillota</taxon>
        <taxon>Negativicutes</taxon>
        <taxon>Veillonellales</taxon>
        <taxon>Veillonellaceae</taxon>
        <taxon>Megasphaera</taxon>
    </lineage>
</organism>
<name>A0ABR6VIQ4_9FIRM</name>
<accession>A0ABR6VIQ4</accession>